<sequence>MATMNPYLNFNGNCAEAFEYYKSVLGGEFTGPGMMRMKDAPPSPDMPMDPKDADLVMHVALPVGNNVLMGSDCPPAYGPVNQGNASFVSLSTADEAESKRIFDGLSAGGKVSMPLGPTFWSPLFGMCTDKFGIQWMVGMEHKPQ</sequence>
<accession>A0ABZ2Z3A7</accession>
<dbReference type="PANTHER" id="PTHR33990:SF1">
    <property type="entry name" value="PROTEIN YJDN"/>
    <property type="match status" value="1"/>
</dbReference>
<dbReference type="Proteomes" id="UP001449657">
    <property type="component" value="Chromosome"/>
</dbReference>
<dbReference type="PANTHER" id="PTHR33990">
    <property type="entry name" value="PROTEIN YJDN-RELATED"/>
    <property type="match status" value="1"/>
</dbReference>
<protein>
    <submittedName>
        <fullName evidence="2">VOC family protein</fullName>
    </submittedName>
</protein>
<organism evidence="2 3">
    <name type="scientific">Chitinophaga caseinilytica</name>
    <dbReference type="NCBI Taxonomy" id="2267521"/>
    <lineage>
        <taxon>Bacteria</taxon>
        <taxon>Pseudomonadati</taxon>
        <taxon>Bacteroidota</taxon>
        <taxon>Chitinophagia</taxon>
        <taxon>Chitinophagales</taxon>
        <taxon>Chitinophagaceae</taxon>
        <taxon>Chitinophaga</taxon>
    </lineage>
</organism>
<dbReference type="EMBL" id="CP150096">
    <property type="protein sequence ID" value="WZN45146.1"/>
    <property type="molecule type" value="Genomic_DNA"/>
</dbReference>
<feature type="domain" description="Glyoxalase/fosfomycin resistance/dioxygenase" evidence="1">
    <location>
        <begin position="10"/>
        <end position="137"/>
    </location>
</feature>
<dbReference type="InterPro" id="IPR028973">
    <property type="entry name" value="PhnB-like"/>
</dbReference>
<dbReference type="InterPro" id="IPR004360">
    <property type="entry name" value="Glyas_Fos-R_dOase_dom"/>
</dbReference>
<reference evidence="2 3" key="1">
    <citation type="submission" date="2024-03" db="EMBL/GenBank/DDBJ databases">
        <title>Chitinophaga caseinilytica sp. nov., a casein hydrolysing bacterium isolated from forest soil.</title>
        <authorList>
            <person name="Lee D.S."/>
            <person name="Han D.M."/>
            <person name="Baek J.H."/>
            <person name="Choi D.G."/>
            <person name="Jeon J.H."/>
            <person name="Jeon C.O."/>
        </authorList>
    </citation>
    <scope>NUCLEOTIDE SEQUENCE [LARGE SCALE GENOMIC DNA]</scope>
    <source>
        <strain evidence="2 3">KACC 19118</strain>
    </source>
</reference>
<keyword evidence="3" id="KW-1185">Reference proteome</keyword>
<dbReference type="Gene3D" id="3.10.180.10">
    <property type="entry name" value="2,3-Dihydroxybiphenyl 1,2-Dioxygenase, domain 1"/>
    <property type="match status" value="1"/>
</dbReference>
<dbReference type="CDD" id="cd06588">
    <property type="entry name" value="PhnB_like"/>
    <property type="match status" value="1"/>
</dbReference>
<name>A0ABZ2Z3A7_9BACT</name>
<dbReference type="RefSeq" id="WP_341839901.1">
    <property type="nucleotide sequence ID" value="NZ_CP149792.1"/>
</dbReference>
<evidence type="ECO:0000313" key="3">
    <source>
        <dbReference type="Proteomes" id="UP001449657"/>
    </source>
</evidence>
<dbReference type="InterPro" id="IPR029068">
    <property type="entry name" value="Glyas_Bleomycin-R_OHBP_Dase"/>
</dbReference>
<evidence type="ECO:0000313" key="2">
    <source>
        <dbReference type="EMBL" id="WZN45146.1"/>
    </source>
</evidence>
<dbReference type="Pfam" id="PF00903">
    <property type="entry name" value="Glyoxalase"/>
    <property type="match status" value="1"/>
</dbReference>
<gene>
    <name evidence="2" type="ORF">WJU22_19805</name>
</gene>
<evidence type="ECO:0000259" key="1">
    <source>
        <dbReference type="Pfam" id="PF00903"/>
    </source>
</evidence>
<proteinExistence type="predicted"/>
<dbReference type="SUPFAM" id="SSF54593">
    <property type="entry name" value="Glyoxalase/Bleomycin resistance protein/Dihydroxybiphenyl dioxygenase"/>
    <property type="match status" value="1"/>
</dbReference>